<reference evidence="2 3" key="1">
    <citation type="submission" date="2020-03" db="EMBL/GenBank/DDBJ databases">
        <title>Draft Genome Sequence of Cudoniella acicularis.</title>
        <authorList>
            <person name="Buettner E."/>
            <person name="Kellner H."/>
        </authorList>
    </citation>
    <scope>NUCLEOTIDE SEQUENCE [LARGE SCALE GENOMIC DNA]</scope>
    <source>
        <strain evidence="2 3">DSM 108380</strain>
    </source>
</reference>
<accession>A0A8H4R767</accession>
<keyword evidence="1" id="KW-0732">Signal</keyword>
<dbReference type="Gene3D" id="3.10.450.50">
    <property type="match status" value="1"/>
</dbReference>
<evidence type="ECO:0000313" key="3">
    <source>
        <dbReference type="Proteomes" id="UP000566819"/>
    </source>
</evidence>
<evidence type="ECO:0000256" key="1">
    <source>
        <dbReference type="SAM" id="SignalP"/>
    </source>
</evidence>
<dbReference type="InterPro" id="IPR032710">
    <property type="entry name" value="NTF2-like_dom_sf"/>
</dbReference>
<comment type="caution">
    <text evidence="2">The sequence shown here is derived from an EMBL/GenBank/DDBJ whole genome shotgun (WGS) entry which is preliminary data.</text>
</comment>
<name>A0A8H4R767_9HELO</name>
<sequence>MRLNILAALLLAPLSSLAAPSPIQNASPPSRVIHASEAVVTPPPCKAIVPAPTEEETHARFDEFANAFLVTKNITNAFEYISSVYINHNPYAKANGPDAALDILGPIWSGLDITVLRTKFNGTFGWLNYNVTTMGEVVDRYRWEDGCIVEHWDQGEKFPAR</sequence>
<dbReference type="OrthoDB" id="2820488at2759"/>
<evidence type="ECO:0000313" key="2">
    <source>
        <dbReference type="EMBL" id="KAF4624602.1"/>
    </source>
</evidence>
<proteinExistence type="predicted"/>
<gene>
    <name evidence="2" type="ORF">G7Y89_g13569</name>
</gene>
<keyword evidence="3" id="KW-1185">Reference proteome</keyword>
<feature type="chain" id="PRO_5034441867" description="SnoaL-like domain-containing protein" evidence="1">
    <location>
        <begin position="19"/>
        <end position="161"/>
    </location>
</feature>
<dbReference type="Proteomes" id="UP000566819">
    <property type="component" value="Unassembled WGS sequence"/>
</dbReference>
<protein>
    <recommendedName>
        <fullName evidence="4">SnoaL-like domain-containing protein</fullName>
    </recommendedName>
</protein>
<dbReference type="AlphaFoldDB" id="A0A8H4R767"/>
<organism evidence="2 3">
    <name type="scientific">Cudoniella acicularis</name>
    <dbReference type="NCBI Taxonomy" id="354080"/>
    <lineage>
        <taxon>Eukaryota</taxon>
        <taxon>Fungi</taxon>
        <taxon>Dikarya</taxon>
        <taxon>Ascomycota</taxon>
        <taxon>Pezizomycotina</taxon>
        <taxon>Leotiomycetes</taxon>
        <taxon>Helotiales</taxon>
        <taxon>Tricladiaceae</taxon>
        <taxon>Cudoniella</taxon>
    </lineage>
</organism>
<feature type="signal peptide" evidence="1">
    <location>
        <begin position="1"/>
        <end position="18"/>
    </location>
</feature>
<dbReference type="EMBL" id="JAAMPI010001606">
    <property type="protein sequence ID" value="KAF4624602.1"/>
    <property type="molecule type" value="Genomic_DNA"/>
</dbReference>
<dbReference type="SUPFAM" id="SSF54427">
    <property type="entry name" value="NTF2-like"/>
    <property type="match status" value="1"/>
</dbReference>
<evidence type="ECO:0008006" key="4">
    <source>
        <dbReference type="Google" id="ProtNLM"/>
    </source>
</evidence>